<evidence type="ECO:0000313" key="1">
    <source>
        <dbReference type="EMBL" id="KAI7726168.1"/>
    </source>
</evidence>
<dbReference type="InterPro" id="IPR035920">
    <property type="entry name" value="YhbY-like_sf"/>
</dbReference>
<proteinExistence type="predicted"/>
<accession>A0AAD5BMI8</accession>
<organism evidence="1 2">
    <name type="scientific">Ambrosia artemisiifolia</name>
    <name type="common">Common ragweed</name>
    <dbReference type="NCBI Taxonomy" id="4212"/>
    <lineage>
        <taxon>Eukaryota</taxon>
        <taxon>Viridiplantae</taxon>
        <taxon>Streptophyta</taxon>
        <taxon>Embryophyta</taxon>
        <taxon>Tracheophyta</taxon>
        <taxon>Spermatophyta</taxon>
        <taxon>Magnoliopsida</taxon>
        <taxon>eudicotyledons</taxon>
        <taxon>Gunneridae</taxon>
        <taxon>Pentapetalae</taxon>
        <taxon>asterids</taxon>
        <taxon>campanulids</taxon>
        <taxon>Asterales</taxon>
        <taxon>Asteraceae</taxon>
        <taxon>Asteroideae</taxon>
        <taxon>Heliantheae alliance</taxon>
        <taxon>Heliantheae</taxon>
        <taxon>Ambrosia</taxon>
    </lineage>
</organism>
<dbReference type="EMBL" id="JAMZMK010011738">
    <property type="protein sequence ID" value="KAI7726168.1"/>
    <property type="molecule type" value="Genomic_DNA"/>
</dbReference>
<gene>
    <name evidence="1" type="ORF">M8C21_020387</name>
</gene>
<feature type="non-terminal residue" evidence="1">
    <location>
        <position position="134"/>
    </location>
</feature>
<dbReference type="Proteomes" id="UP001206925">
    <property type="component" value="Unassembled WGS sequence"/>
</dbReference>
<sequence>MKEFGDELPDIGIGDRKSDHDFILDEYYRINCPFNSKNGVYLNLMKDVRHAFEESELVKIDCTGMHASDYKKLGAKLKPQMKNQIVCGKKEKGRDQNHPYKVIELTPQPKNLGIRYFPICESILIYLRLIMFKL</sequence>
<dbReference type="PANTHER" id="PTHR46247">
    <property type="entry name" value="CRS2-ASSOCIATED FACTOR 1, CHLOROPLASTIC"/>
    <property type="match status" value="1"/>
</dbReference>
<dbReference type="InterPro" id="IPR044599">
    <property type="entry name" value="CAF1P_plant"/>
</dbReference>
<comment type="caution">
    <text evidence="1">The sequence shown here is derived from an EMBL/GenBank/DDBJ whole genome shotgun (WGS) entry which is preliminary data.</text>
</comment>
<dbReference type="AlphaFoldDB" id="A0AAD5BMI8"/>
<reference evidence="1" key="1">
    <citation type="submission" date="2022-06" db="EMBL/GenBank/DDBJ databases">
        <title>Uncovering the hologenomic basis of an extraordinary plant invasion.</title>
        <authorList>
            <person name="Bieker V.C."/>
            <person name="Martin M.D."/>
            <person name="Gilbert T."/>
            <person name="Hodgins K."/>
            <person name="Battlay P."/>
            <person name="Petersen B."/>
            <person name="Wilson J."/>
        </authorList>
    </citation>
    <scope>NUCLEOTIDE SEQUENCE</scope>
    <source>
        <strain evidence="1">AA19_3_7</strain>
        <tissue evidence="1">Leaf</tissue>
    </source>
</reference>
<evidence type="ECO:0000313" key="2">
    <source>
        <dbReference type="Proteomes" id="UP001206925"/>
    </source>
</evidence>
<protein>
    <submittedName>
        <fullName evidence="1">Uncharacterized protein</fullName>
    </submittedName>
</protein>
<dbReference type="PANTHER" id="PTHR46247:SF3">
    <property type="entry name" value="CRS2-ASSOCIATED FACTOR 2, CHLOROPLASTIC"/>
    <property type="match status" value="1"/>
</dbReference>
<dbReference type="Gene3D" id="3.30.110.60">
    <property type="entry name" value="YhbY-like"/>
    <property type="match status" value="1"/>
</dbReference>
<dbReference type="SUPFAM" id="SSF75471">
    <property type="entry name" value="YhbY-like"/>
    <property type="match status" value="1"/>
</dbReference>
<name>A0AAD5BMI8_AMBAR</name>
<keyword evidence="2" id="KW-1185">Reference proteome</keyword>
<dbReference type="GO" id="GO:0000373">
    <property type="term" value="P:Group II intron splicing"/>
    <property type="evidence" value="ECO:0007669"/>
    <property type="project" value="InterPro"/>
</dbReference>